<keyword evidence="2" id="KW-1185">Reference proteome</keyword>
<dbReference type="AlphaFoldDB" id="A0A9W4XRQ1"/>
<evidence type="ECO:0000313" key="2">
    <source>
        <dbReference type="Proteomes" id="UP001152607"/>
    </source>
</evidence>
<comment type="caution">
    <text evidence="1">The sequence shown here is derived from an EMBL/GenBank/DDBJ whole genome shotgun (WGS) entry which is preliminary data.</text>
</comment>
<dbReference type="EMBL" id="CAOQHR010000005">
    <property type="protein sequence ID" value="CAI6335091.1"/>
    <property type="molecule type" value="Genomic_DNA"/>
</dbReference>
<evidence type="ECO:0000313" key="1">
    <source>
        <dbReference type="EMBL" id="CAI6335091.1"/>
    </source>
</evidence>
<gene>
    <name evidence="1" type="ORF">PDIGIT_LOCUS8168</name>
</gene>
<sequence>MRSFRICGSSFSRGLGSLITASATAGVRLKSPFAAFSISWLGVEIVSTLTSADAGPTSTCFSVADAVTGLLGSRAFS</sequence>
<organism evidence="1 2">
    <name type="scientific">Periconia digitata</name>
    <dbReference type="NCBI Taxonomy" id="1303443"/>
    <lineage>
        <taxon>Eukaryota</taxon>
        <taxon>Fungi</taxon>
        <taxon>Dikarya</taxon>
        <taxon>Ascomycota</taxon>
        <taxon>Pezizomycotina</taxon>
        <taxon>Dothideomycetes</taxon>
        <taxon>Pleosporomycetidae</taxon>
        <taxon>Pleosporales</taxon>
        <taxon>Massarineae</taxon>
        <taxon>Periconiaceae</taxon>
        <taxon>Periconia</taxon>
    </lineage>
</organism>
<accession>A0A9W4XRQ1</accession>
<reference evidence="1" key="1">
    <citation type="submission" date="2023-01" db="EMBL/GenBank/DDBJ databases">
        <authorList>
            <person name="Van Ghelder C."/>
            <person name="Rancurel C."/>
        </authorList>
    </citation>
    <scope>NUCLEOTIDE SEQUENCE</scope>
    <source>
        <strain evidence="1">CNCM I-4278</strain>
    </source>
</reference>
<name>A0A9W4XRQ1_9PLEO</name>
<dbReference type="Proteomes" id="UP001152607">
    <property type="component" value="Unassembled WGS sequence"/>
</dbReference>
<protein>
    <submittedName>
        <fullName evidence="1">Uncharacterized protein</fullName>
    </submittedName>
</protein>
<proteinExistence type="predicted"/>